<protein>
    <submittedName>
        <fullName evidence="1">Uncharacterized protein</fullName>
    </submittedName>
</protein>
<accession>A0ABP1B176</accession>
<sequence>MIGLGRLIPAFWRITYCWAPMEMLSNKGGAHTTGDVSSNATVEAMADDMDSHPTALLQEYTMARAIHVRTALFVQDVSTVRDRV</sequence>
<organism evidence="1 2">
    <name type="scientific">Sphagnum jensenii</name>
    <dbReference type="NCBI Taxonomy" id="128206"/>
    <lineage>
        <taxon>Eukaryota</taxon>
        <taxon>Viridiplantae</taxon>
        <taxon>Streptophyta</taxon>
        <taxon>Embryophyta</taxon>
        <taxon>Bryophyta</taxon>
        <taxon>Sphagnophytina</taxon>
        <taxon>Sphagnopsida</taxon>
        <taxon>Sphagnales</taxon>
        <taxon>Sphagnaceae</taxon>
        <taxon>Sphagnum</taxon>
    </lineage>
</organism>
<name>A0ABP1B176_9BRYO</name>
<evidence type="ECO:0000313" key="1">
    <source>
        <dbReference type="EMBL" id="CAK9868522.1"/>
    </source>
</evidence>
<proteinExistence type="predicted"/>
<dbReference type="Proteomes" id="UP001497522">
    <property type="component" value="Chromosome 18"/>
</dbReference>
<reference evidence="1" key="1">
    <citation type="submission" date="2024-03" db="EMBL/GenBank/DDBJ databases">
        <authorList>
            <consortium name="ELIXIR-Norway"/>
            <consortium name="Elixir Norway"/>
        </authorList>
    </citation>
    <scope>NUCLEOTIDE SEQUENCE</scope>
</reference>
<keyword evidence="2" id="KW-1185">Reference proteome</keyword>
<dbReference type="EMBL" id="OZ023719">
    <property type="protein sequence ID" value="CAK9868522.1"/>
    <property type="molecule type" value="Genomic_DNA"/>
</dbReference>
<gene>
    <name evidence="1" type="ORF">CSSPJE1EN2_LOCUS11481</name>
</gene>
<evidence type="ECO:0000313" key="2">
    <source>
        <dbReference type="Proteomes" id="UP001497522"/>
    </source>
</evidence>